<dbReference type="InterPro" id="IPR051014">
    <property type="entry name" value="Cation_Transport_ATPase_IB"/>
</dbReference>
<evidence type="ECO:0000256" key="8">
    <source>
        <dbReference type="ARBA" id="ARBA00022967"/>
    </source>
</evidence>
<dbReference type="FunFam" id="3.30.70.100:FF:000022">
    <property type="entry name" value="Putative cadmium/zinc-transporting ATPase 3"/>
    <property type="match status" value="1"/>
</dbReference>
<dbReference type="FunFam" id="2.70.150.10:FF:000002">
    <property type="entry name" value="Copper-transporting ATPase 1, putative"/>
    <property type="match status" value="1"/>
</dbReference>
<evidence type="ECO:0000256" key="6">
    <source>
        <dbReference type="ARBA" id="ARBA00022741"/>
    </source>
</evidence>
<dbReference type="InterPro" id="IPR008250">
    <property type="entry name" value="ATPase_P-typ_transduc_dom_A_sf"/>
</dbReference>
<dbReference type="InterPro" id="IPR023214">
    <property type="entry name" value="HAD_sf"/>
</dbReference>
<dbReference type="SUPFAM" id="SSF56784">
    <property type="entry name" value="HAD-like"/>
    <property type="match status" value="1"/>
</dbReference>
<feature type="domain" description="HMA" evidence="12">
    <location>
        <begin position="15"/>
        <end position="81"/>
    </location>
</feature>
<keyword evidence="5 11" id="KW-0479">Metal-binding</keyword>
<feature type="transmembrane region" description="Helical" evidence="11">
    <location>
        <begin position="316"/>
        <end position="337"/>
    </location>
</feature>
<name>A0AAV6X466_9LAMI</name>
<dbReference type="NCBIfam" id="TIGR01494">
    <property type="entry name" value="ATPase_P-type"/>
    <property type="match status" value="1"/>
</dbReference>
<dbReference type="NCBIfam" id="TIGR01512">
    <property type="entry name" value="ATPase-IB2_Cd"/>
    <property type="match status" value="1"/>
</dbReference>
<dbReference type="InterPro" id="IPR036412">
    <property type="entry name" value="HAD-like_sf"/>
</dbReference>
<dbReference type="Gene3D" id="3.40.50.1000">
    <property type="entry name" value="HAD superfamily/HAD-like"/>
    <property type="match status" value="1"/>
</dbReference>
<dbReference type="GO" id="GO:0046872">
    <property type="term" value="F:metal ion binding"/>
    <property type="evidence" value="ECO:0007669"/>
    <property type="project" value="UniProtKB-KW"/>
</dbReference>
<dbReference type="GO" id="GO:0005524">
    <property type="term" value="F:ATP binding"/>
    <property type="evidence" value="ECO:0007669"/>
    <property type="project" value="UniProtKB-UniRule"/>
</dbReference>
<dbReference type="Gene3D" id="2.70.150.10">
    <property type="entry name" value="Calcium-transporting ATPase, cytoplasmic transduction domain A"/>
    <property type="match status" value="1"/>
</dbReference>
<dbReference type="PROSITE" id="PS00154">
    <property type="entry name" value="ATPASE_E1_E2"/>
    <property type="match status" value="1"/>
</dbReference>
<comment type="similarity">
    <text evidence="3 11">Belongs to the cation transport ATPase (P-type) (TC 3.A.3) family. Type IB subfamily.</text>
</comment>
<dbReference type="InterPro" id="IPR059000">
    <property type="entry name" value="ATPase_P-type_domA"/>
</dbReference>
<dbReference type="FunFam" id="3.40.1110.10:FF:000043">
    <property type="entry name" value="Putative cadmium/zinc-transporting ATPase 3"/>
    <property type="match status" value="1"/>
</dbReference>
<feature type="transmembrane region" description="Helical" evidence="11">
    <location>
        <begin position="121"/>
        <end position="141"/>
    </location>
</feature>
<dbReference type="Gene3D" id="3.40.1110.10">
    <property type="entry name" value="Calcium-transporting ATPase, cytoplasmic domain N"/>
    <property type="match status" value="1"/>
</dbReference>
<evidence type="ECO:0000256" key="11">
    <source>
        <dbReference type="RuleBase" id="RU362081"/>
    </source>
</evidence>
<comment type="caution">
    <text evidence="13">The sequence shown here is derived from an EMBL/GenBank/DDBJ whole genome shotgun (WGS) entry which is preliminary data.</text>
</comment>
<dbReference type="SFLD" id="SFLDF00027">
    <property type="entry name" value="p-type_atpase"/>
    <property type="match status" value="1"/>
</dbReference>
<dbReference type="SUPFAM" id="SSF81665">
    <property type="entry name" value="Calcium ATPase, transmembrane domain M"/>
    <property type="match status" value="1"/>
</dbReference>
<feature type="transmembrane region" description="Helical" evidence="11">
    <location>
        <begin position="98"/>
        <end position="115"/>
    </location>
</feature>
<evidence type="ECO:0000256" key="2">
    <source>
        <dbReference type="ARBA" id="ARBA00004170"/>
    </source>
</evidence>
<dbReference type="Pfam" id="PF00122">
    <property type="entry name" value="E1-E2_ATPase"/>
    <property type="match status" value="1"/>
</dbReference>
<proteinExistence type="inferred from homology"/>
<dbReference type="PANTHER" id="PTHR48085">
    <property type="entry name" value="CADMIUM/ZINC-TRANSPORTING ATPASE HMA2-RELATED"/>
    <property type="match status" value="1"/>
</dbReference>
<sequence>MVMEGIGRNVGKQFQKSYFDVLGLCCSSEIPLIEKILKSLDGVKDFSVVVPTKTLIVFHDSLLISQLQIVKALNQARLEANIRVYGDTKYKNKWPSPYAIASGTLLVLSFLKYVYSPLRWLAVGAIVVGIPPIVLKAVAAVRNLRLDINILVLITVAGSIALHDYWEAGTIVFLFTIAEWLESRASHKATAIMSSLISVVPQRAVVADTGEELNADEVKLNTVLAVKPGETIPIDGVVVEGNCEVDEKILTGESFPVAKQKDSIVWASTINLNGYISIKTTVVAEDCVVARMAKIVEEAQNKKSRAQRFMDKCAKYYTPAIVVISASLALFPLAFQVHNKKDWYHLALVVLLSGCPCALLLSTPVAMFCALSKAATLGVLFKGAEHLETLAQIKIMAFDKTGTITRGEFLVVDFKSLQGNISSNALLYWISSIESKSSHPMATALVDFARSQAIDPQPEKVGNFQNFPGEGICGKIEDNEIYIGNWKIASRAGCNAVPKLEDDMEGKSVNYVFLRSALVGIFCLSDVCRTGAKEAIEELKSKGIKTVMLTGDCHGAAKHAQEQLGGSLDIIHAGLLPEDKARIIKELQKEGPTAMIGDGLNDAPALATADIGISMGVSGSALATETGDVILMSNDIQRIPKALKIAKKARRKIYENVIISVLTKAAILGLAIAGHPLVWAAVLADVGTCLLVIFNSMLLLQGTGSRGHKCHRSKNPELIHKPKCSSKSTCSSHDHKSSCCDIEAQTKCGSHCDSSDSSSSSSSCGNDHGSHAHCHPHDEVTDRDHRCCGKGNHDLESKKAVEKSVHGHDSCIAENGVHRTQECEKSRSKDHGGHAHCHPHDEVTVRDHRCCGKGNHDLESKKAVEKSVHGHDGCIAEDGVHRTRECEKSRSNHHHCMENHCGNHKSDGFSG</sequence>
<evidence type="ECO:0000313" key="13">
    <source>
        <dbReference type="EMBL" id="KAG8373950.1"/>
    </source>
</evidence>
<feature type="transmembrane region" description="Helical" evidence="11">
    <location>
        <begin position="653"/>
        <end position="672"/>
    </location>
</feature>
<dbReference type="PROSITE" id="PS01229">
    <property type="entry name" value="COF_2"/>
    <property type="match status" value="1"/>
</dbReference>
<protein>
    <recommendedName>
        <fullName evidence="12">HMA domain-containing protein</fullName>
    </recommendedName>
</protein>
<dbReference type="InterPro" id="IPR001757">
    <property type="entry name" value="P_typ_ATPase"/>
</dbReference>
<dbReference type="GO" id="GO:0016887">
    <property type="term" value="F:ATP hydrolysis activity"/>
    <property type="evidence" value="ECO:0007669"/>
    <property type="project" value="InterPro"/>
</dbReference>
<dbReference type="Pfam" id="PF00702">
    <property type="entry name" value="Hydrolase"/>
    <property type="match status" value="1"/>
</dbReference>
<keyword evidence="8" id="KW-1278">Translocase</keyword>
<evidence type="ECO:0000259" key="12">
    <source>
        <dbReference type="PROSITE" id="PS50846"/>
    </source>
</evidence>
<keyword evidence="4 11" id="KW-0812">Transmembrane</keyword>
<dbReference type="GO" id="GO:0019829">
    <property type="term" value="F:ATPase-coupled monoatomic cation transmembrane transporter activity"/>
    <property type="evidence" value="ECO:0007669"/>
    <property type="project" value="InterPro"/>
</dbReference>
<dbReference type="InterPro" id="IPR006121">
    <property type="entry name" value="HMA_dom"/>
</dbReference>
<keyword evidence="7 11" id="KW-0067">ATP-binding</keyword>
<dbReference type="CDD" id="cd02079">
    <property type="entry name" value="P-type_ATPase_HM"/>
    <property type="match status" value="1"/>
</dbReference>
<accession>A0AAV6X466</accession>
<keyword evidence="6 11" id="KW-0547">Nucleotide-binding</keyword>
<dbReference type="SFLD" id="SFLDG00002">
    <property type="entry name" value="C1.7:_P-type_atpase_like"/>
    <property type="match status" value="1"/>
</dbReference>
<feature type="transmembrane region" description="Helical" evidence="11">
    <location>
        <begin position="678"/>
        <end position="700"/>
    </location>
</feature>
<dbReference type="PROSITE" id="PS50846">
    <property type="entry name" value="HMA_2"/>
    <property type="match status" value="1"/>
</dbReference>
<dbReference type="InterPro" id="IPR027256">
    <property type="entry name" value="P-typ_ATPase_IB"/>
</dbReference>
<evidence type="ECO:0000256" key="4">
    <source>
        <dbReference type="ARBA" id="ARBA00022692"/>
    </source>
</evidence>
<dbReference type="SFLD" id="SFLDS00003">
    <property type="entry name" value="Haloacid_Dehalogenase"/>
    <property type="match status" value="1"/>
</dbReference>
<reference evidence="13" key="1">
    <citation type="submission" date="2019-10" db="EMBL/GenBank/DDBJ databases">
        <authorList>
            <person name="Zhang R."/>
            <person name="Pan Y."/>
            <person name="Wang J."/>
            <person name="Ma R."/>
            <person name="Yu S."/>
        </authorList>
    </citation>
    <scope>NUCLEOTIDE SEQUENCE</scope>
    <source>
        <strain evidence="13">LA-IB0</strain>
        <tissue evidence="13">Leaf</tissue>
    </source>
</reference>
<evidence type="ECO:0000313" key="14">
    <source>
        <dbReference type="Proteomes" id="UP000826271"/>
    </source>
</evidence>
<dbReference type="Proteomes" id="UP000826271">
    <property type="component" value="Unassembled WGS sequence"/>
</dbReference>
<evidence type="ECO:0000256" key="3">
    <source>
        <dbReference type="ARBA" id="ARBA00006024"/>
    </source>
</evidence>
<dbReference type="PANTHER" id="PTHR48085:SF5">
    <property type="entry name" value="CADMIUM_ZINC-TRANSPORTING ATPASE HMA4-RELATED"/>
    <property type="match status" value="1"/>
</dbReference>
<evidence type="ECO:0000256" key="5">
    <source>
        <dbReference type="ARBA" id="ARBA00022723"/>
    </source>
</evidence>
<dbReference type="SUPFAM" id="SSF81653">
    <property type="entry name" value="Calcium ATPase, transduction domain A"/>
    <property type="match status" value="1"/>
</dbReference>
<dbReference type="AlphaFoldDB" id="A0AAV6X466"/>
<dbReference type="PRINTS" id="PR00119">
    <property type="entry name" value="CATATPASE"/>
</dbReference>
<gene>
    <name evidence="13" type="ORF">BUALT_Bualt11G0078400</name>
</gene>
<dbReference type="EMBL" id="WHWC01000011">
    <property type="protein sequence ID" value="KAG8373950.1"/>
    <property type="molecule type" value="Genomic_DNA"/>
</dbReference>
<dbReference type="NCBIfam" id="TIGR01525">
    <property type="entry name" value="ATPase-IB_hvy"/>
    <property type="match status" value="1"/>
</dbReference>
<dbReference type="GO" id="GO:0016020">
    <property type="term" value="C:membrane"/>
    <property type="evidence" value="ECO:0007669"/>
    <property type="project" value="UniProtKB-SubCell"/>
</dbReference>
<keyword evidence="9 11" id="KW-1133">Transmembrane helix</keyword>
<keyword evidence="14" id="KW-1185">Reference proteome</keyword>
<dbReference type="InterPro" id="IPR023298">
    <property type="entry name" value="ATPase_P-typ_TM_dom_sf"/>
</dbReference>
<dbReference type="SUPFAM" id="SSF55008">
    <property type="entry name" value="HMA, heavy metal-associated domain"/>
    <property type="match status" value="1"/>
</dbReference>
<dbReference type="Gene3D" id="3.30.70.100">
    <property type="match status" value="1"/>
</dbReference>
<feature type="transmembrane region" description="Helical" evidence="11">
    <location>
        <begin position="343"/>
        <end position="371"/>
    </location>
</feature>
<dbReference type="InterPro" id="IPR018303">
    <property type="entry name" value="ATPase_P-typ_P_site"/>
</dbReference>
<dbReference type="InterPro" id="IPR023299">
    <property type="entry name" value="ATPase_P-typ_cyto_dom_N"/>
</dbReference>
<evidence type="ECO:0000256" key="1">
    <source>
        <dbReference type="ARBA" id="ARBA00004141"/>
    </source>
</evidence>
<comment type="subcellular location">
    <subcellularLocation>
        <location evidence="1">Membrane</location>
        <topology evidence="1">Multi-pass membrane protein</topology>
    </subcellularLocation>
    <subcellularLocation>
        <location evidence="2">Membrane</location>
        <topology evidence="2">Peripheral membrane protein</topology>
    </subcellularLocation>
</comment>
<organism evidence="13 14">
    <name type="scientific">Buddleja alternifolia</name>
    <dbReference type="NCBI Taxonomy" id="168488"/>
    <lineage>
        <taxon>Eukaryota</taxon>
        <taxon>Viridiplantae</taxon>
        <taxon>Streptophyta</taxon>
        <taxon>Embryophyta</taxon>
        <taxon>Tracheophyta</taxon>
        <taxon>Spermatophyta</taxon>
        <taxon>Magnoliopsida</taxon>
        <taxon>eudicotyledons</taxon>
        <taxon>Gunneridae</taxon>
        <taxon>Pentapetalae</taxon>
        <taxon>asterids</taxon>
        <taxon>lamiids</taxon>
        <taxon>Lamiales</taxon>
        <taxon>Scrophulariaceae</taxon>
        <taxon>Buddlejeae</taxon>
        <taxon>Buddleja</taxon>
    </lineage>
</organism>
<dbReference type="InterPro" id="IPR036163">
    <property type="entry name" value="HMA_dom_sf"/>
</dbReference>
<evidence type="ECO:0000256" key="10">
    <source>
        <dbReference type="ARBA" id="ARBA00023136"/>
    </source>
</evidence>
<evidence type="ECO:0000256" key="7">
    <source>
        <dbReference type="ARBA" id="ARBA00022840"/>
    </source>
</evidence>
<evidence type="ECO:0000256" key="9">
    <source>
        <dbReference type="ARBA" id="ARBA00022989"/>
    </source>
</evidence>
<dbReference type="InterPro" id="IPR044492">
    <property type="entry name" value="P_typ_ATPase_HD_dom"/>
</dbReference>
<dbReference type="GO" id="GO:0009626">
    <property type="term" value="P:plant-type hypersensitive response"/>
    <property type="evidence" value="ECO:0007669"/>
    <property type="project" value="UniProtKB-KW"/>
</dbReference>
<keyword evidence="10 11" id="KW-0472">Membrane</keyword>